<dbReference type="AlphaFoldDB" id="A0A392MAA5"/>
<organism evidence="1 2">
    <name type="scientific">Trifolium medium</name>
    <dbReference type="NCBI Taxonomy" id="97028"/>
    <lineage>
        <taxon>Eukaryota</taxon>
        <taxon>Viridiplantae</taxon>
        <taxon>Streptophyta</taxon>
        <taxon>Embryophyta</taxon>
        <taxon>Tracheophyta</taxon>
        <taxon>Spermatophyta</taxon>
        <taxon>Magnoliopsida</taxon>
        <taxon>eudicotyledons</taxon>
        <taxon>Gunneridae</taxon>
        <taxon>Pentapetalae</taxon>
        <taxon>rosids</taxon>
        <taxon>fabids</taxon>
        <taxon>Fabales</taxon>
        <taxon>Fabaceae</taxon>
        <taxon>Papilionoideae</taxon>
        <taxon>50 kb inversion clade</taxon>
        <taxon>NPAAA clade</taxon>
        <taxon>Hologalegina</taxon>
        <taxon>IRL clade</taxon>
        <taxon>Trifolieae</taxon>
        <taxon>Trifolium</taxon>
    </lineage>
</organism>
<sequence>MGLLSRSILNGDVSASGRVFDDGGE</sequence>
<keyword evidence="2" id="KW-1185">Reference proteome</keyword>
<reference evidence="1 2" key="1">
    <citation type="journal article" date="2018" name="Front. Plant Sci.">
        <title>Red Clover (Trifolium pratense) and Zigzag Clover (T. medium) - A Picture of Genomic Similarities and Differences.</title>
        <authorList>
            <person name="Dluhosova J."/>
            <person name="Istvanek J."/>
            <person name="Nedelnik J."/>
            <person name="Repkova J."/>
        </authorList>
    </citation>
    <scope>NUCLEOTIDE SEQUENCE [LARGE SCALE GENOMIC DNA]</scope>
    <source>
        <strain evidence="2">cv. 10/8</strain>
        <tissue evidence="1">Leaf</tissue>
    </source>
</reference>
<gene>
    <name evidence="1" type="ORF">A2U01_0004564</name>
</gene>
<protein>
    <submittedName>
        <fullName evidence="1">Uncharacterized protein</fullName>
    </submittedName>
</protein>
<dbReference type="EMBL" id="LXQA010005669">
    <property type="protein sequence ID" value="MCH83738.1"/>
    <property type="molecule type" value="Genomic_DNA"/>
</dbReference>
<evidence type="ECO:0000313" key="2">
    <source>
        <dbReference type="Proteomes" id="UP000265520"/>
    </source>
</evidence>
<name>A0A392MAA5_9FABA</name>
<evidence type="ECO:0000313" key="1">
    <source>
        <dbReference type="EMBL" id="MCH83738.1"/>
    </source>
</evidence>
<comment type="caution">
    <text evidence="1">The sequence shown here is derived from an EMBL/GenBank/DDBJ whole genome shotgun (WGS) entry which is preliminary data.</text>
</comment>
<dbReference type="Proteomes" id="UP000265520">
    <property type="component" value="Unassembled WGS sequence"/>
</dbReference>
<feature type="non-terminal residue" evidence="1">
    <location>
        <position position="25"/>
    </location>
</feature>
<accession>A0A392MAA5</accession>
<proteinExistence type="predicted"/>